<keyword evidence="2" id="KW-1185">Reference proteome</keyword>
<organism evidence="1 2">
    <name type="scientific">Alistipes shahii WAL 8301</name>
    <dbReference type="NCBI Taxonomy" id="717959"/>
    <lineage>
        <taxon>Bacteria</taxon>
        <taxon>Pseudomonadati</taxon>
        <taxon>Bacteroidota</taxon>
        <taxon>Bacteroidia</taxon>
        <taxon>Bacteroidales</taxon>
        <taxon>Rikenellaceae</taxon>
        <taxon>Alistipes</taxon>
    </lineage>
</organism>
<protein>
    <submittedName>
        <fullName evidence="1">Uncharacterized protein</fullName>
    </submittedName>
</protein>
<name>D4ILU1_9BACT</name>
<dbReference type="AlphaFoldDB" id="D4ILU1"/>
<dbReference type="KEGG" id="ash:AL1_14670"/>
<proteinExistence type="predicted"/>
<dbReference type="EMBL" id="FP929032">
    <property type="protein sequence ID" value="CBK63903.1"/>
    <property type="molecule type" value="Genomic_DNA"/>
</dbReference>
<evidence type="ECO:0000313" key="2">
    <source>
        <dbReference type="Proteomes" id="UP000008794"/>
    </source>
</evidence>
<reference evidence="1 2" key="1">
    <citation type="submission" date="2010-03" db="EMBL/GenBank/DDBJ databases">
        <title>The genome sequence of Alistipes shahii WAL 8301.</title>
        <authorList>
            <consortium name="metaHIT consortium -- http://www.metahit.eu/"/>
            <person name="Pajon A."/>
            <person name="Turner K."/>
            <person name="Parkhill J."/>
        </authorList>
    </citation>
    <scope>NUCLEOTIDE SEQUENCE [LARGE SCALE GENOMIC DNA]</scope>
    <source>
        <strain evidence="1 2">WAL 8301</strain>
    </source>
</reference>
<dbReference type="Proteomes" id="UP000008794">
    <property type="component" value="Chromosome"/>
</dbReference>
<evidence type="ECO:0000313" key="1">
    <source>
        <dbReference type="EMBL" id="CBK63903.1"/>
    </source>
</evidence>
<dbReference type="HOGENOM" id="CLU_3418679_0_0_10"/>
<sequence>MTYLCTRFECNTRFETMRKKVLKKF</sequence>
<reference evidence="1 2" key="2">
    <citation type="submission" date="2010-03" db="EMBL/GenBank/DDBJ databases">
        <authorList>
            <person name="Pajon A."/>
        </authorList>
    </citation>
    <scope>NUCLEOTIDE SEQUENCE [LARGE SCALE GENOMIC DNA]</scope>
    <source>
        <strain evidence="1 2">WAL 8301</strain>
    </source>
</reference>
<accession>D4ILU1</accession>
<gene>
    <name evidence="1" type="ORF">AL1_14670</name>
</gene>